<keyword evidence="2" id="KW-1185">Reference proteome</keyword>
<evidence type="ECO:0000313" key="1">
    <source>
        <dbReference type="EMBL" id="GCC47472.1"/>
    </source>
</evidence>
<organism evidence="1 2">
    <name type="scientific">Chiloscyllium punctatum</name>
    <name type="common">Brownbanded bambooshark</name>
    <name type="synonym">Hemiscyllium punctatum</name>
    <dbReference type="NCBI Taxonomy" id="137246"/>
    <lineage>
        <taxon>Eukaryota</taxon>
        <taxon>Metazoa</taxon>
        <taxon>Chordata</taxon>
        <taxon>Craniata</taxon>
        <taxon>Vertebrata</taxon>
        <taxon>Chondrichthyes</taxon>
        <taxon>Elasmobranchii</taxon>
        <taxon>Galeomorphii</taxon>
        <taxon>Galeoidea</taxon>
        <taxon>Orectolobiformes</taxon>
        <taxon>Hemiscylliidae</taxon>
        <taxon>Chiloscyllium</taxon>
    </lineage>
</organism>
<name>A0A401TXV1_CHIPU</name>
<feature type="non-terminal residue" evidence="1">
    <location>
        <position position="138"/>
    </location>
</feature>
<proteinExistence type="predicted"/>
<accession>A0A401TXV1</accession>
<comment type="caution">
    <text evidence="1">The sequence shown here is derived from an EMBL/GenBank/DDBJ whole genome shotgun (WGS) entry which is preliminary data.</text>
</comment>
<dbReference type="EMBL" id="BEZZ01216977">
    <property type="protein sequence ID" value="GCC47472.1"/>
    <property type="molecule type" value="Genomic_DNA"/>
</dbReference>
<protein>
    <recommendedName>
        <fullName evidence="3">Molybdopterin oxidoreductase domain-containing protein</fullName>
    </recommendedName>
</protein>
<gene>
    <name evidence="1" type="ORF">chiPu_0031729</name>
</gene>
<dbReference type="AlphaFoldDB" id="A0A401TXV1"/>
<dbReference type="Proteomes" id="UP000287033">
    <property type="component" value="Unassembled WGS sequence"/>
</dbReference>
<dbReference type="SUPFAM" id="SSF53706">
    <property type="entry name" value="Formate dehydrogenase/DMSO reductase, domains 1-3"/>
    <property type="match status" value="1"/>
</dbReference>
<dbReference type="OrthoDB" id="10059791at2759"/>
<reference evidence="1 2" key="1">
    <citation type="journal article" date="2018" name="Nat. Ecol. Evol.">
        <title>Shark genomes provide insights into elasmobranch evolution and the origin of vertebrates.</title>
        <authorList>
            <person name="Hara Y"/>
            <person name="Yamaguchi K"/>
            <person name="Onimaru K"/>
            <person name="Kadota M"/>
            <person name="Koyanagi M"/>
            <person name="Keeley SD"/>
            <person name="Tatsumi K"/>
            <person name="Tanaka K"/>
            <person name="Motone F"/>
            <person name="Kageyama Y"/>
            <person name="Nozu R"/>
            <person name="Adachi N"/>
            <person name="Nishimura O"/>
            <person name="Nakagawa R"/>
            <person name="Tanegashima C"/>
            <person name="Kiyatake I"/>
            <person name="Matsumoto R"/>
            <person name="Murakumo K"/>
            <person name="Nishida K"/>
            <person name="Terakita A"/>
            <person name="Kuratani S"/>
            <person name="Sato K"/>
            <person name="Hyodo S Kuraku.S."/>
        </authorList>
    </citation>
    <scope>NUCLEOTIDE SEQUENCE [LARGE SCALE GENOMIC DNA]</scope>
</reference>
<evidence type="ECO:0008006" key="3">
    <source>
        <dbReference type="Google" id="ProtNLM"/>
    </source>
</evidence>
<sequence length="138" mass="15236">MTSKSVRPYREPAGGWGALKALSDALLVQRVPVKGAATLRRMNQPQGFDCPGCAWPDPKHTSSFEFCENGGKAVAWEVTAKRCTPEFFAEHTVTELAGWSDYDLEMVGRLTHPMAYDAASDRYLPVGWDEAFQTIGSH</sequence>
<evidence type="ECO:0000313" key="2">
    <source>
        <dbReference type="Proteomes" id="UP000287033"/>
    </source>
</evidence>